<reference evidence="1 2" key="1">
    <citation type="submission" date="2023-02" db="EMBL/GenBank/DDBJ databases">
        <title>Genome sequence of Sphingomonas naphthae.</title>
        <authorList>
            <person name="Kim S."/>
            <person name="Heo J."/>
            <person name="Kwon S.-W."/>
        </authorList>
    </citation>
    <scope>NUCLEOTIDE SEQUENCE [LARGE SCALE GENOMIC DNA]</scope>
    <source>
        <strain evidence="1 2">KACC 18716</strain>
    </source>
</reference>
<proteinExistence type="predicted"/>
<evidence type="ECO:0000313" key="2">
    <source>
        <dbReference type="Proteomes" id="UP001220395"/>
    </source>
</evidence>
<evidence type="ECO:0008006" key="3">
    <source>
        <dbReference type="Google" id="ProtNLM"/>
    </source>
</evidence>
<dbReference type="SUPFAM" id="SSF48371">
    <property type="entry name" value="ARM repeat"/>
    <property type="match status" value="1"/>
</dbReference>
<organism evidence="1 2">
    <name type="scientific">Sphingomonas naphthae</name>
    <dbReference type="NCBI Taxonomy" id="1813468"/>
    <lineage>
        <taxon>Bacteria</taxon>
        <taxon>Pseudomonadati</taxon>
        <taxon>Pseudomonadota</taxon>
        <taxon>Alphaproteobacteria</taxon>
        <taxon>Sphingomonadales</taxon>
        <taxon>Sphingomonadaceae</taxon>
        <taxon>Sphingomonas</taxon>
    </lineage>
</organism>
<dbReference type="InterPro" id="IPR016024">
    <property type="entry name" value="ARM-type_fold"/>
</dbReference>
<name>A0ABY7TNQ6_9SPHN</name>
<protein>
    <recommendedName>
        <fullName evidence="3">HEAT repeat domain-containing protein</fullName>
    </recommendedName>
</protein>
<keyword evidence="2" id="KW-1185">Reference proteome</keyword>
<dbReference type="InterPro" id="IPR011989">
    <property type="entry name" value="ARM-like"/>
</dbReference>
<dbReference type="EMBL" id="CP117411">
    <property type="protein sequence ID" value="WCT74292.1"/>
    <property type="molecule type" value="Genomic_DNA"/>
</dbReference>
<dbReference type="RefSeq" id="WP_273689213.1">
    <property type="nucleotide sequence ID" value="NZ_CP117411.1"/>
</dbReference>
<dbReference type="Proteomes" id="UP001220395">
    <property type="component" value="Chromosome"/>
</dbReference>
<accession>A0ABY7TNQ6</accession>
<gene>
    <name evidence="1" type="ORF">PQ455_03425</name>
</gene>
<sequence>MARDRRADTSLNVRPNATACASLHRLCLALESGADRLKDIAEIGTLFGQLSISGEYAEIVRSYISSVADDPVVKMPAIGKRSVVLFRNSSFSLVLQGICKKSKHVDGFDPTILATVPENGMISVISGGENLTLQKYEFDKPIDISIFDIDVRLRKIEGCSSLNHGKIVEYDAGNVMNIDVNKGVSYILKLSETAVLPFQWVIDKQSLAPMFPCATLAAVTRMETLVDLSLAFADDRLPREQAIALMKSLLRHPLHSVRWKALQGLSELDDGSTAHALECMSKDPHPHIRAAAQACLAAD</sequence>
<dbReference type="Gene3D" id="1.25.10.10">
    <property type="entry name" value="Leucine-rich Repeat Variant"/>
    <property type="match status" value="1"/>
</dbReference>
<evidence type="ECO:0000313" key="1">
    <source>
        <dbReference type="EMBL" id="WCT74292.1"/>
    </source>
</evidence>